<dbReference type="EMBL" id="CP163444">
    <property type="protein sequence ID" value="XDQ70966.1"/>
    <property type="molecule type" value="Genomic_DNA"/>
</dbReference>
<dbReference type="Pfam" id="PF01243">
    <property type="entry name" value="PNPOx_N"/>
    <property type="match status" value="1"/>
</dbReference>
<dbReference type="GO" id="GO:0016627">
    <property type="term" value="F:oxidoreductase activity, acting on the CH-CH group of donors"/>
    <property type="evidence" value="ECO:0007669"/>
    <property type="project" value="TreeGrafter"/>
</dbReference>
<dbReference type="SUPFAM" id="SSF50475">
    <property type="entry name" value="FMN-binding split barrel"/>
    <property type="match status" value="1"/>
</dbReference>
<dbReference type="GO" id="GO:0070967">
    <property type="term" value="F:coenzyme F420 binding"/>
    <property type="evidence" value="ECO:0007669"/>
    <property type="project" value="TreeGrafter"/>
</dbReference>
<evidence type="ECO:0000256" key="1">
    <source>
        <dbReference type="ARBA" id="ARBA00023002"/>
    </source>
</evidence>
<accession>A0AB39SU87</accession>
<sequence>MGDTGTTWPAFEAEEPEFAALVRERFGQYTHHALATLRKDGSPRLSGIEADFRGGELWLGMMPNSRKALDLRRDPRFALLANPGGGTDMGGGDVRISGRAVEVTDPEKLDRYAAEAGAPQPFHLFRVEPTEVVRTWVDGEEIVFRSWAPGRPTRTLRRGNDDSPPREDT</sequence>
<dbReference type="PANTHER" id="PTHR35176">
    <property type="entry name" value="HEME OXYGENASE HI_0854-RELATED"/>
    <property type="match status" value="1"/>
</dbReference>
<dbReference type="RefSeq" id="WP_369143690.1">
    <property type="nucleotide sequence ID" value="NZ_CP163444.1"/>
</dbReference>
<keyword evidence="1" id="KW-0560">Oxidoreductase</keyword>
<gene>
    <name evidence="3" type="ORF">AB5J54_10735</name>
</gene>
<feature type="domain" description="Pyridoxamine 5'-phosphate oxidase N-terminal" evidence="2">
    <location>
        <begin position="33"/>
        <end position="132"/>
    </location>
</feature>
<evidence type="ECO:0000259" key="2">
    <source>
        <dbReference type="Pfam" id="PF01243"/>
    </source>
</evidence>
<dbReference type="Gene3D" id="2.30.110.10">
    <property type="entry name" value="Electron Transport, Fmn-binding Protein, Chain A"/>
    <property type="match status" value="1"/>
</dbReference>
<evidence type="ECO:0000313" key="3">
    <source>
        <dbReference type="EMBL" id="XDQ70966.1"/>
    </source>
</evidence>
<dbReference type="GO" id="GO:0005829">
    <property type="term" value="C:cytosol"/>
    <property type="evidence" value="ECO:0007669"/>
    <property type="project" value="TreeGrafter"/>
</dbReference>
<dbReference type="InterPro" id="IPR011576">
    <property type="entry name" value="Pyridox_Oxase_N"/>
</dbReference>
<proteinExistence type="predicted"/>
<dbReference type="PANTHER" id="PTHR35176:SF6">
    <property type="entry name" value="HEME OXYGENASE HI_0854-RELATED"/>
    <property type="match status" value="1"/>
</dbReference>
<reference evidence="3" key="1">
    <citation type="submission" date="2024-07" db="EMBL/GenBank/DDBJ databases">
        <authorList>
            <person name="Yu S.T."/>
        </authorList>
    </citation>
    <scope>NUCLEOTIDE SEQUENCE</scope>
    <source>
        <strain evidence="3">R44</strain>
    </source>
</reference>
<organism evidence="3">
    <name type="scientific">Streptomyces sp. R44</name>
    <dbReference type="NCBI Taxonomy" id="3238633"/>
    <lineage>
        <taxon>Bacteria</taxon>
        <taxon>Bacillati</taxon>
        <taxon>Actinomycetota</taxon>
        <taxon>Actinomycetes</taxon>
        <taxon>Kitasatosporales</taxon>
        <taxon>Streptomycetaceae</taxon>
        <taxon>Streptomyces</taxon>
    </lineage>
</organism>
<dbReference type="InterPro" id="IPR012349">
    <property type="entry name" value="Split_barrel_FMN-bd"/>
</dbReference>
<name>A0AB39SU87_9ACTN</name>
<dbReference type="InterPro" id="IPR052019">
    <property type="entry name" value="F420H2_bilvrd_red/Heme_oxyg"/>
</dbReference>
<protein>
    <submittedName>
        <fullName evidence="3">Pyridoxamine 5'-phosphate oxidase family protein</fullName>
    </submittedName>
</protein>
<dbReference type="AlphaFoldDB" id="A0AB39SU87"/>